<evidence type="ECO:0000259" key="6">
    <source>
        <dbReference type="Pfam" id="PF01765"/>
    </source>
</evidence>
<dbReference type="InterPro" id="IPR002661">
    <property type="entry name" value="Ribosome_recyc_fac"/>
</dbReference>
<evidence type="ECO:0000313" key="8">
    <source>
        <dbReference type="Proteomes" id="UP000275925"/>
    </source>
</evidence>
<dbReference type="PANTHER" id="PTHR20982">
    <property type="entry name" value="RIBOSOME RECYCLING FACTOR"/>
    <property type="match status" value="1"/>
</dbReference>
<dbReference type="Pfam" id="PF01765">
    <property type="entry name" value="RRF"/>
    <property type="match status" value="1"/>
</dbReference>
<dbReference type="GO" id="GO:0006415">
    <property type="term" value="P:translational termination"/>
    <property type="evidence" value="ECO:0007669"/>
    <property type="project" value="UniProtKB-UniRule"/>
</dbReference>
<evidence type="ECO:0000256" key="3">
    <source>
        <dbReference type="ARBA" id="ARBA00022490"/>
    </source>
</evidence>
<protein>
    <recommendedName>
        <fullName evidence="5">Ribosome-recycling factor</fullName>
        <shortName evidence="5">RRF</shortName>
    </recommendedName>
    <alternativeName>
        <fullName evidence="5">Ribosome-releasing factor</fullName>
    </alternativeName>
</protein>
<dbReference type="CDD" id="cd00520">
    <property type="entry name" value="RRF"/>
    <property type="match status" value="1"/>
</dbReference>
<proteinExistence type="inferred from homology"/>
<dbReference type="InterPro" id="IPR023584">
    <property type="entry name" value="Ribosome_recyc_fac_dom"/>
</dbReference>
<dbReference type="Gene3D" id="3.30.1360.40">
    <property type="match status" value="1"/>
</dbReference>
<dbReference type="Proteomes" id="UP000275925">
    <property type="component" value="Unassembled WGS sequence"/>
</dbReference>
<dbReference type="FunFam" id="1.10.132.20:FF:000001">
    <property type="entry name" value="Ribosome-recycling factor"/>
    <property type="match status" value="1"/>
</dbReference>
<organism evidence="7 8">
    <name type="scientific">Candidatus Termititenax persephonae</name>
    <dbReference type="NCBI Taxonomy" id="2218525"/>
    <lineage>
        <taxon>Bacteria</taxon>
        <taxon>Bacillati</taxon>
        <taxon>Candidatus Margulisiibacteriota</taxon>
        <taxon>Candidatus Termititenacia</taxon>
        <taxon>Candidatus Termititenacales</taxon>
        <taxon>Candidatus Termititenacaceae</taxon>
        <taxon>Candidatus Termititenax</taxon>
    </lineage>
</organism>
<keyword evidence="3 5" id="KW-0963">Cytoplasm</keyword>
<evidence type="ECO:0000256" key="2">
    <source>
        <dbReference type="ARBA" id="ARBA00005912"/>
    </source>
</evidence>
<comment type="similarity">
    <text evidence="2 5">Belongs to the RRF family.</text>
</comment>
<accession>A0A388THU0</accession>
<dbReference type="EMBL" id="BGZO01000046">
    <property type="protein sequence ID" value="GBR76750.1"/>
    <property type="molecule type" value="Genomic_DNA"/>
</dbReference>
<comment type="caution">
    <text evidence="7">The sequence shown here is derived from an EMBL/GenBank/DDBJ whole genome shotgun (WGS) entry which is preliminary data.</text>
</comment>
<gene>
    <name evidence="5 7" type="primary">frr</name>
    <name evidence="7" type="ORF">NO2_1248</name>
</gene>
<dbReference type="GO" id="GO:0043023">
    <property type="term" value="F:ribosomal large subunit binding"/>
    <property type="evidence" value="ECO:0007669"/>
    <property type="project" value="TreeGrafter"/>
</dbReference>
<dbReference type="GO" id="GO:0005737">
    <property type="term" value="C:cytoplasm"/>
    <property type="evidence" value="ECO:0007669"/>
    <property type="project" value="UniProtKB-SubCell"/>
</dbReference>
<dbReference type="Gene3D" id="1.10.132.20">
    <property type="entry name" value="Ribosome-recycling factor"/>
    <property type="match status" value="1"/>
</dbReference>
<dbReference type="SUPFAM" id="SSF55194">
    <property type="entry name" value="Ribosome recycling factor, RRF"/>
    <property type="match status" value="1"/>
</dbReference>
<comment type="function">
    <text evidence="5">Responsible for the release of ribosomes from messenger RNA at the termination of protein biosynthesis. May increase the efficiency of translation by recycling ribosomes from one round of translation to another.</text>
</comment>
<dbReference type="AlphaFoldDB" id="A0A388THU0"/>
<evidence type="ECO:0000256" key="4">
    <source>
        <dbReference type="ARBA" id="ARBA00022917"/>
    </source>
</evidence>
<name>A0A388THU0_9BACT</name>
<sequence length="178" mass="20001">MAEQEIRSKMDKAIENLKRSFAGVRTGRANPGLVENVLVEVYGQKMALRTIAAINIPEHRIISITPYDKSSAQAIEKAISLSDLGLTPKNESGTVYVRLPELTQERRKELEKIAKGLAEECKIAVRNLRRDFLEDAKKSGASQDEVKGLQDKVQKITDEYNAKIEDLLKHKEAEINEI</sequence>
<evidence type="ECO:0000313" key="7">
    <source>
        <dbReference type="EMBL" id="GBR76750.1"/>
    </source>
</evidence>
<feature type="domain" description="Ribosome recycling factor" evidence="6">
    <location>
        <begin position="17"/>
        <end position="175"/>
    </location>
</feature>
<keyword evidence="4 5" id="KW-0648">Protein biosynthesis</keyword>
<dbReference type="FunFam" id="3.30.1360.40:FF:000001">
    <property type="entry name" value="Ribosome-recycling factor"/>
    <property type="match status" value="1"/>
</dbReference>
<dbReference type="HAMAP" id="MF_00040">
    <property type="entry name" value="RRF"/>
    <property type="match status" value="1"/>
</dbReference>
<dbReference type="PANTHER" id="PTHR20982:SF3">
    <property type="entry name" value="MITOCHONDRIAL RIBOSOME RECYCLING FACTOR PSEUDO 1"/>
    <property type="match status" value="1"/>
</dbReference>
<reference evidence="7 8" key="1">
    <citation type="journal article" date="2019" name="ISME J.">
        <title>Genome analyses of uncultured TG2/ZB3 bacteria in 'Margulisbacteria' specifically attached to ectosymbiotic spirochetes of protists in the termite gut.</title>
        <authorList>
            <person name="Utami Y.D."/>
            <person name="Kuwahara H."/>
            <person name="Igai K."/>
            <person name="Murakami T."/>
            <person name="Sugaya K."/>
            <person name="Morikawa T."/>
            <person name="Nagura Y."/>
            <person name="Yuki M."/>
            <person name="Deevong P."/>
            <person name="Inoue T."/>
            <person name="Kihara K."/>
            <person name="Lo N."/>
            <person name="Yamada A."/>
            <person name="Ohkuma M."/>
            <person name="Hongoh Y."/>
        </authorList>
    </citation>
    <scope>NUCLEOTIDE SEQUENCE [LARGE SCALE GENOMIC DNA]</scope>
    <source>
        <strain evidence="7">NkOx7-02</strain>
    </source>
</reference>
<evidence type="ECO:0000256" key="5">
    <source>
        <dbReference type="HAMAP-Rule" id="MF_00040"/>
    </source>
</evidence>
<dbReference type="InterPro" id="IPR036191">
    <property type="entry name" value="RRF_sf"/>
</dbReference>
<keyword evidence="8" id="KW-1185">Reference proteome</keyword>
<dbReference type="NCBIfam" id="TIGR00496">
    <property type="entry name" value="frr"/>
    <property type="match status" value="1"/>
</dbReference>
<evidence type="ECO:0000256" key="1">
    <source>
        <dbReference type="ARBA" id="ARBA00004496"/>
    </source>
</evidence>
<comment type="subcellular location">
    <subcellularLocation>
        <location evidence="1 5">Cytoplasm</location>
    </subcellularLocation>
</comment>